<dbReference type="EMBL" id="AP019800">
    <property type="protein sequence ID" value="BBL92257.1"/>
    <property type="molecule type" value="Genomic_DNA"/>
</dbReference>
<dbReference type="AlphaFoldDB" id="A0A510IFC8"/>
<name>A0A510IFC8_9VIBR</name>
<accession>A0A510IFC8</accession>
<geneLocation type="plasmid" evidence="2">
    <name>pam7 dna</name>
</geneLocation>
<gene>
    <name evidence="1" type="ORF">VroAM7_49100</name>
</gene>
<dbReference type="Proteomes" id="UP000315115">
    <property type="component" value="Plasmid pAM7"/>
</dbReference>
<evidence type="ECO:0000313" key="2">
    <source>
        <dbReference type="Proteomes" id="UP000315115"/>
    </source>
</evidence>
<proteinExistence type="predicted"/>
<keyword evidence="1" id="KW-0614">Plasmid</keyword>
<reference evidence="2" key="1">
    <citation type="submission" date="2019-07" db="EMBL/GenBank/DDBJ databases">
        <title>Complete Genome Sequences of Vibrion rotiferianus strain AM7.</title>
        <authorList>
            <person name="Miyazaki K."/>
            <person name="Wiseschart A."/>
            <person name="Pootanakit K."/>
            <person name="Ishimori K."/>
            <person name="Kitahara K."/>
        </authorList>
    </citation>
    <scope>NUCLEOTIDE SEQUENCE [LARGE SCALE GENOMIC DNA]</scope>
    <source>
        <strain evidence="2">AM7</strain>
        <plasmid evidence="2">pam7 dna</plasmid>
    </source>
</reference>
<evidence type="ECO:0000313" key="1">
    <source>
        <dbReference type="EMBL" id="BBL92257.1"/>
    </source>
</evidence>
<dbReference type="RefSeq" id="WP_126606178.1">
    <property type="nucleotide sequence ID" value="NZ_AP019800.1"/>
</dbReference>
<protein>
    <submittedName>
        <fullName evidence="1">Uncharacterized protein</fullName>
    </submittedName>
</protein>
<sequence>MDEILRKGKKDSCTEEFIEASYNFQIENYDLRKALCSIPLYQNLMVKKIVEYTNGIHILEESVSATEVDILRGLSFNFKIAKSQPRKLSGIIHDFNYQDPRFERKSMGRNASERDKELSAGRFNAICSYLNDTNSMTYEVYKGWNKVTFVSGLTAYETIMQRNTNLADLMCQITPKRSYCVLHQAVMNCVCEFVETTIHEVFREFKVVYESTQRRDIYANVSELTLDKAFHLILSRKSKRKAVEISNLIEVKLAENRDYINALQSLGIPLSNREKSKRANIFNKSILETLYKVYCLNKSVKDFKDLALSNLPYKITKEISKIVPANRKSDELTESLRAACLEEVLIILDQWNTKYELIQFADMYIKRTIKERLKAETSAVDKSIDNKKQKLSRLLNSIIDKGRASGEFISMHSAKETLKKLIAINEITGIKERDVDNHVEENFGTESLDLHLTNGFELSSEFEFEDEVVQGSTDEYSIVTELLAKLKRRERVILTKLLAESSNQNMASFKRHLKACVKDDSHGLDEALLKKFETIVREMQ</sequence>
<organism evidence="1 2">
    <name type="scientific">Vibrio rotiferianus</name>
    <dbReference type="NCBI Taxonomy" id="190895"/>
    <lineage>
        <taxon>Bacteria</taxon>
        <taxon>Pseudomonadati</taxon>
        <taxon>Pseudomonadota</taxon>
        <taxon>Gammaproteobacteria</taxon>
        <taxon>Vibrionales</taxon>
        <taxon>Vibrionaceae</taxon>
        <taxon>Vibrio</taxon>
    </lineage>
</organism>